<protein>
    <submittedName>
        <fullName evidence="3">Ly-6/neurotoxin-like protein 1</fullName>
    </submittedName>
</protein>
<proteinExistence type="predicted"/>
<feature type="chain" id="PRO_5040736859" evidence="1">
    <location>
        <begin position="21"/>
        <end position="124"/>
    </location>
</feature>
<feature type="signal peptide" evidence="1">
    <location>
        <begin position="1"/>
        <end position="20"/>
    </location>
</feature>
<reference evidence="3" key="1">
    <citation type="submission" date="2021-02" db="EMBL/GenBank/DDBJ databases">
        <title>Comparative genomics reveals that relaxation of natural selection precedes convergent phenotypic evolution of cavefish.</title>
        <authorList>
            <person name="Peng Z."/>
        </authorList>
    </citation>
    <scope>NUCLEOTIDE SEQUENCE</scope>
    <source>
        <tissue evidence="3">Muscle</tissue>
    </source>
</reference>
<sequence length="124" mass="12662">MNRIVFGVVAVVALFTLSEALKCNTCQVGILGKCFLKSEATCAAPDTSCFTAKAEFNVTGFLSLSTSGCTSNCNNTAGTVLGAGYTITKTCCTVDLCNGASAAHMSVAGAVSAALLATFWSTYM</sequence>
<dbReference type="InterPro" id="IPR045860">
    <property type="entry name" value="Snake_toxin-like_sf"/>
</dbReference>
<dbReference type="EMBL" id="JAFHDT010000016">
    <property type="protein sequence ID" value="KAI7799109.1"/>
    <property type="molecule type" value="Genomic_DNA"/>
</dbReference>
<evidence type="ECO:0000259" key="2">
    <source>
        <dbReference type="Pfam" id="PF00021"/>
    </source>
</evidence>
<keyword evidence="1" id="KW-0732">Signal</keyword>
<gene>
    <name evidence="3" type="ORF">IRJ41_018414</name>
</gene>
<organism evidence="3 4">
    <name type="scientific">Triplophysa rosa</name>
    <name type="common">Cave loach</name>
    <dbReference type="NCBI Taxonomy" id="992332"/>
    <lineage>
        <taxon>Eukaryota</taxon>
        <taxon>Metazoa</taxon>
        <taxon>Chordata</taxon>
        <taxon>Craniata</taxon>
        <taxon>Vertebrata</taxon>
        <taxon>Euteleostomi</taxon>
        <taxon>Actinopterygii</taxon>
        <taxon>Neopterygii</taxon>
        <taxon>Teleostei</taxon>
        <taxon>Ostariophysi</taxon>
        <taxon>Cypriniformes</taxon>
        <taxon>Nemacheilidae</taxon>
        <taxon>Triplophysa</taxon>
    </lineage>
</organism>
<evidence type="ECO:0000256" key="1">
    <source>
        <dbReference type="SAM" id="SignalP"/>
    </source>
</evidence>
<dbReference type="OrthoDB" id="8835233at2759"/>
<dbReference type="Pfam" id="PF00021">
    <property type="entry name" value="UPAR_LY6"/>
    <property type="match status" value="1"/>
</dbReference>
<name>A0A9W7TLM0_TRIRA</name>
<dbReference type="SUPFAM" id="SSF57302">
    <property type="entry name" value="Snake toxin-like"/>
    <property type="match status" value="1"/>
</dbReference>
<evidence type="ECO:0000313" key="4">
    <source>
        <dbReference type="Proteomes" id="UP001059041"/>
    </source>
</evidence>
<accession>A0A9W7TLM0</accession>
<comment type="caution">
    <text evidence="3">The sequence shown here is derived from an EMBL/GenBank/DDBJ whole genome shotgun (WGS) entry which is preliminary data.</text>
</comment>
<evidence type="ECO:0000313" key="3">
    <source>
        <dbReference type="EMBL" id="KAI7799109.1"/>
    </source>
</evidence>
<dbReference type="AlphaFoldDB" id="A0A9W7TLM0"/>
<dbReference type="Gene3D" id="2.10.60.10">
    <property type="entry name" value="CD59"/>
    <property type="match status" value="1"/>
</dbReference>
<keyword evidence="4" id="KW-1185">Reference proteome</keyword>
<feature type="domain" description="UPAR/Ly6" evidence="2">
    <location>
        <begin position="20"/>
        <end position="99"/>
    </location>
</feature>
<dbReference type="InterPro" id="IPR016054">
    <property type="entry name" value="LY6_UPA_recep-like"/>
</dbReference>
<dbReference type="Proteomes" id="UP001059041">
    <property type="component" value="Linkage Group LG16"/>
</dbReference>